<feature type="transmembrane region" description="Helical" evidence="1">
    <location>
        <begin position="7"/>
        <end position="26"/>
    </location>
</feature>
<gene>
    <name evidence="2" type="ORF">ACH5RR_033401</name>
</gene>
<keyword evidence="1" id="KW-0472">Membrane</keyword>
<comment type="caution">
    <text evidence="2">The sequence shown here is derived from an EMBL/GenBank/DDBJ whole genome shotgun (WGS) entry which is preliminary data.</text>
</comment>
<sequence>MSSSITWFVIIGMMHVLWCLYAVFILKPKEVYVGRPQMPKFMWVKLYWSALIFAVTAGVGCFGLCAVLLHPEKGQGDYAQVAPCHILDLMLQVELVAESATATVYAVHGFGCQPDQV</sequence>
<evidence type="ECO:0000313" key="3">
    <source>
        <dbReference type="Proteomes" id="UP001630127"/>
    </source>
</evidence>
<dbReference type="AlphaFoldDB" id="A0ABD2YKV6"/>
<keyword evidence="1" id="KW-1133">Transmembrane helix</keyword>
<feature type="transmembrane region" description="Helical" evidence="1">
    <location>
        <begin position="46"/>
        <end position="69"/>
    </location>
</feature>
<proteinExistence type="predicted"/>
<keyword evidence="1" id="KW-0812">Transmembrane</keyword>
<dbReference type="EMBL" id="JBJUIK010000013">
    <property type="protein sequence ID" value="KAL3508019.1"/>
    <property type="molecule type" value="Genomic_DNA"/>
</dbReference>
<evidence type="ECO:0000256" key="1">
    <source>
        <dbReference type="SAM" id="Phobius"/>
    </source>
</evidence>
<evidence type="ECO:0000313" key="2">
    <source>
        <dbReference type="EMBL" id="KAL3508019.1"/>
    </source>
</evidence>
<accession>A0ABD2YKV6</accession>
<protein>
    <submittedName>
        <fullName evidence="2">Uncharacterized protein</fullName>
    </submittedName>
</protein>
<reference evidence="2 3" key="1">
    <citation type="submission" date="2024-11" db="EMBL/GenBank/DDBJ databases">
        <title>A near-complete genome assembly of Cinchona calisaya.</title>
        <authorList>
            <person name="Lian D.C."/>
            <person name="Zhao X.W."/>
            <person name="Wei L."/>
        </authorList>
    </citation>
    <scope>NUCLEOTIDE SEQUENCE [LARGE SCALE GENOMIC DNA]</scope>
    <source>
        <tissue evidence="2">Nenye</tissue>
    </source>
</reference>
<organism evidence="2 3">
    <name type="scientific">Cinchona calisaya</name>
    <dbReference type="NCBI Taxonomy" id="153742"/>
    <lineage>
        <taxon>Eukaryota</taxon>
        <taxon>Viridiplantae</taxon>
        <taxon>Streptophyta</taxon>
        <taxon>Embryophyta</taxon>
        <taxon>Tracheophyta</taxon>
        <taxon>Spermatophyta</taxon>
        <taxon>Magnoliopsida</taxon>
        <taxon>eudicotyledons</taxon>
        <taxon>Gunneridae</taxon>
        <taxon>Pentapetalae</taxon>
        <taxon>asterids</taxon>
        <taxon>lamiids</taxon>
        <taxon>Gentianales</taxon>
        <taxon>Rubiaceae</taxon>
        <taxon>Cinchonoideae</taxon>
        <taxon>Cinchoneae</taxon>
        <taxon>Cinchona</taxon>
    </lineage>
</organism>
<keyword evidence="3" id="KW-1185">Reference proteome</keyword>
<name>A0ABD2YKV6_9GENT</name>
<dbReference type="Proteomes" id="UP001630127">
    <property type="component" value="Unassembled WGS sequence"/>
</dbReference>